<dbReference type="RefSeq" id="WP_368847198.1">
    <property type="nucleotide sequence ID" value="NZ_CP194411.1"/>
</dbReference>
<dbReference type="Pfam" id="PF00535">
    <property type="entry name" value="Glycos_transf_2"/>
    <property type="match status" value="1"/>
</dbReference>
<feature type="domain" description="Glycosyltransferase 2-like" evidence="1">
    <location>
        <begin position="13"/>
        <end position="175"/>
    </location>
</feature>
<dbReference type="InterPro" id="IPR050834">
    <property type="entry name" value="Glycosyltransf_2"/>
</dbReference>
<organism evidence="2 3">
    <name type="scientific">Selenomonas sputigena</name>
    <dbReference type="NCBI Taxonomy" id="69823"/>
    <lineage>
        <taxon>Bacteria</taxon>
        <taxon>Bacillati</taxon>
        <taxon>Bacillota</taxon>
        <taxon>Negativicutes</taxon>
        <taxon>Selenomonadales</taxon>
        <taxon>Selenomonadaceae</taxon>
        <taxon>Selenomonas</taxon>
    </lineage>
</organism>
<reference evidence="2 3" key="1">
    <citation type="submission" date="2023-04" db="EMBL/GenBank/DDBJ databases">
        <title>Genome Sequence of Selenomonas sputigena ATCC 33150.</title>
        <authorList>
            <person name="Miller D.P."/>
            <person name="Anvari S."/>
            <person name="Polson S.W."/>
            <person name="Macdonald M."/>
            <person name="Mcdowell J.V."/>
        </authorList>
    </citation>
    <scope>NUCLEOTIDE SEQUENCE [LARGE SCALE GENOMIC DNA]</scope>
    <source>
        <strain evidence="2 3">ATCC 33150</strain>
    </source>
</reference>
<comment type="caution">
    <text evidence="2">The sequence shown here is derived from an EMBL/GenBank/DDBJ whole genome shotgun (WGS) entry which is preliminary data.</text>
</comment>
<evidence type="ECO:0000313" key="2">
    <source>
        <dbReference type="EMBL" id="MEX5285467.1"/>
    </source>
</evidence>
<sequence length="285" mass="33525">MGTETLRQQPTISIVLPVYNGEKYLRESLDSILGQTFADWELIAVDDCSTDSTPEILASYAARDSRIRVLRNKENQRLPRSLNIGFAEARGGFLTWTSDDNAYYPEALDKMLAYLRRFPEYAMVNADMELLQEEADGTQKRGISEYFDADPLRMFVRNYVGACFLYRRKVLEEIGGYDPEMFLLEDYDYWLRIMIRYGRIAHIKEVLYCYRLHAASLSTKKEKERDVQAVRLVHKYLPDMVYRLRHHPELFHEYFFVGVQQGEWSEEELALFRRYMPSLVEEAGL</sequence>
<dbReference type="PANTHER" id="PTHR43685">
    <property type="entry name" value="GLYCOSYLTRANSFERASE"/>
    <property type="match status" value="1"/>
</dbReference>
<protein>
    <submittedName>
        <fullName evidence="2">Glycosyltransferase</fullName>
        <ecNumber evidence="2">2.4.-.-</ecNumber>
    </submittedName>
</protein>
<dbReference type="Proteomes" id="UP001559623">
    <property type="component" value="Unassembled WGS sequence"/>
</dbReference>
<keyword evidence="2" id="KW-0328">Glycosyltransferase</keyword>
<gene>
    <name evidence="2" type="ORF">QCO44_07435</name>
</gene>
<dbReference type="EC" id="2.4.-.-" evidence="2"/>
<dbReference type="SUPFAM" id="SSF53448">
    <property type="entry name" value="Nucleotide-diphospho-sugar transferases"/>
    <property type="match status" value="1"/>
</dbReference>
<keyword evidence="2" id="KW-0808">Transferase</keyword>
<evidence type="ECO:0000259" key="1">
    <source>
        <dbReference type="Pfam" id="PF00535"/>
    </source>
</evidence>
<dbReference type="Gene3D" id="3.90.550.10">
    <property type="entry name" value="Spore Coat Polysaccharide Biosynthesis Protein SpsA, Chain A"/>
    <property type="match status" value="1"/>
</dbReference>
<name>A0ABV3X5J6_9FIRM</name>
<dbReference type="InterPro" id="IPR029044">
    <property type="entry name" value="Nucleotide-diphossugar_trans"/>
</dbReference>
<dbReference type="InterPro" id="IPR001173">
    <property type="entry name" value="Glyco_trans_2-like"/>
</dbReference>
<accession>A0ABV3X5J6</accession>
<proteinExistence type="predicted"/>
<evidence type="ECO:0000313" key="3">
    <source>
        <dbReference type="Proteomes" id="UP001559623"/>
    </source>
</evidence>
<keyword evidence="3" id="KW-1185">Reference proteome</keyword>
<dbReference type="GO" id="GO:0016757">
    <property type="term" value="F:glycosyltransferase activity"/>
    <property type="evidence" value="ECO:0007669"/>
    <property type="project" value="UniProtKB-KW"/>
</dbReference>
<dbReference type="EMBL" id="JARVLH010000004">
    <property type="protein sequence ID" value="MEX5285467.1"/>
    <property type="molecule type" value="Genomic_DNA"/>
</dbReference>
<dbReference type="PANTHER" id="PTHR43685:SF2">
    <property type="entry name" value="GLYCOSYLTRANSFERASE 2-LIKE DOMAIN-CONTAINING PROTEIN"/>
    <property type="match status" value="1"/>
</dbReference>